<name>A0ABY4YY00_9MICO</name>
<gene>
    <name evidence="4" type="ORF">NF556_08210</name>
</gene>
<evidence type="ECO:0000256" key="2">
    <source>
        <dbReference type="SAM" id="SignalP"/>
    </source>
</evidence>
<accession>A0ABY4YY00</accession>
<feature type="chain" id="PRO_5045504088" description="SGNH domain-containing protein" evidence="2">
    <location>
        <begin position="19"/>
        <end position="318"/>
    </location>
</feature>
<dbReference type="Pfam" id="PF19040">
    <property type="entry name" value="SGNH"/>
    <property type="match status" value="1"/>
</dbReference>
<proteinExistence type="predicted"/>
<feature type="signal peptide" evidence="2">
    <location>
        <begin position="1"/>
        <end position="18"/>
    </location>
</feature>
<evidence type="ECO:0000256" key="1">
    <source>
        <dbReference type="SAM" id="MobiDB-lite"/>
    </source>
</evidence>
<keyword evidence="2" id="KW-0732">Signal</keyword>
<dbReference type="EMBL" id="CP099489">
    <property type="protein sequence ID" value="USQ81616.1"/>
    <property type="molecule type" value="Genomic_DNA"/>
</dbReference>
<organism evidence="4 5">
    <name type="scientific">Ornithinimicrobium faecis</name>
    <dbReference type="NCBI Taxonomy" id="2934158"/>
    <lineage>
        <taxon>Bacteria</taxon>
        <taxon>Bacillati</taxon>
        <taxon>Actinomycetota</taxon>
        <taxon>Actinomycetes</taxon>
        <taxon>Micrococcales</taxon>
        <taxon>Ornithinimicrobiaceae</taxon>
        <taxon>Ornithinimicrobium</taxon>
    </lineage>
</organism>
<protein>
    <recommendedName>
        <fullName evidence="3">SGNH domain-containing protein</fullName>
    </recommendedName>
</protein>
<dbReference type="InterPro" id="IPR043968">
    <property type="entry name" value="SGNH"/>
</dbReference>
<reference evidence="4" key="1">
    <citation type="submission" date="2022-06" db="EMBL/GenBank/DDBJ databases">
        <title>Ornithinimicrobium HY1793.</title>
        <authorList>
            <person name="Huang Y."/>
        </authorList>
    </citation>
    <scope>NUCLEOTIDE SEQUENCE</scope>
    <source>
        <strain evidence="4">HY1793</strain>
    </source>
</reference>
<evidence type="ECO:0000313" key="4">
    <source>
        <dbReference type="EMBL" id="USQ81616.1"/>
    </source>
</evidence>
<evidence type="ECO:0000313" key="5">
    <source>
        <dbReference type="Proteomes" id="UP001056455"/>
    </source>
</evidence>
<feature type="domain" description="SGNH" evidence="3">
    <location>
        <begin position="71"/>
        <end position="172"/>
    </location>
</feature>
<keyword evidence="5" id="KW-1185">Reference proteome</keyword>
<evidence type="ECO:0000259" key="3">
    <source>
        <dbReference type="Pfam" id="PF19040"/>
    </source>
</evidence>
<feature type="region of interest" description="Disordered" evidence="1">
    <location>
        <begin position="25"/>
        <end position="52"/>
    </location>
</feature>
<feature type="compositionally biased region" description="Low complexity" evidence="1">
    <location>
        <begin position="40"/>
        <end position="52"/>
    </location>
</feature>
<sequence length="318" mass="34948">MTAIAVGALAMSAWPASAQDEEFDPFTHGTNTVRGDSWLDPQTGPDTQTPTGISWPLSEVNEDPDYYDWGCHVTAQADSTPIGCVINPEGSTDVVVLGSSYAGQWMPAILEIADREDWAVTIHTKTWCDFQPGRAITNPSPYPECDRFNTKVLELLRQDVPDIILTSHYDPSAGPHLTRVYRDLIARGVEDVVGIWNSSGTFAEEGPGLTKAAWCVRDIQFDDYTGDYTTCHYGKGSETDQGNRAMQLVDTGLDDFHYVPLQDWMCPPDSTVAPRCPAVIGRVVPWRNGAHLTNEWTHSMTNPLHAALHQDGVTETGP</sequence>
<dbReference type="RefSeq" id="WP_252595152.1">
    <property type="nucleotide sequence ID" value="NZ_CP099489.1"/>
</dbReference>
<dbReference type="Proteomes" id="UP001056455">
    <property type="component" value="Chromosome"/>
</dbReference>